<dbReference type="EMBL" id="ML179093">
    <property type="protein sequence ID" value="THV01201.1"/>
    <property type="molecule type" value="Genomic_DNA"/>
</dbReference>
<sequence length="173" mass="19738">TNLFADDTTTFLDAEDNFEDLQKLLDTWCQASGARFNIAKTQIIPIGTKEYRTNTLMTRKTGQDKEPLPTNLHLAEEGEAIRILGAWYGNEVNAEQVWTTNIEKVDTTLRRWGKAKPTIEGRRHIIQMIVGGITQYLTTVQGMPRSIEKQLTKRINNFLWNEKGRNAVSAQIM</sequence>
<protein>
    <recommendedName>
        <fullName evidence="3">Reverse transcriptase domain-containing protein</fullName>
    </recommendedName>
</protein>
<feature type="non-terminal residue" evidence="1">
    <location>
        <position position="173"/>
    </location>
</feature>
<evidence type="ECO:0008006" key="3">
    <source>
        <dbReference type="Google" id="ProtNLM"/>
    </source>
</evidence>
<evidence type="ECO:0000313" key="1">
    <source>
        <dbReference type="EMBL" id="THV01201.1"/>
    </source>
</evidence>
<reference evidence="1 2" key="1">
    <citation type="journal article" date="2019" name="Nat. Ecol. Evol.">
        <title>Megaphylogeny resolves global patterns of mushroom evolution.</title>
        <authorList>
            <person name="Varga T."/>
            <person name="Krizsan K."/>
            <person name="Foldi C."/>
            <person name="Dima B."/>
            <person name="Sanchez-Garcia M."/>
            <person name="Sanchez-Ramirez S."/>
            <person name="Szollosi G.J."/>
            <person name="Szarkandi J.G."/>
            <person name="Papp V."/>
            <person name="Albert L."/>
            <person name="Andreopoulos W."/>
            <person name="Angelini C."/>
            <person name="Antonin V."/>
            <person name="Barry K.W."/>
            <person name="Bougher N.L."/>
            <person name="Buchanan P."/>
            <person name="Buyck B."/>
            <person name="Bense V."/>
            <person name="Catcheside P."/>
            <person name="Chovatia M."/>
            <person name="Cooper J."/>
            <person name="Damon W."/>
            <person name="Desjardin D."/>
            <person name="Finy P."/>
            <person name="Geml J."/>
            <person name="Haridas S."/>
            <person name="Hughes K."/>
            <person name="Justo A."/>
            <person name="Karasinski D."/>
            <person name="Kautmanova I."/>
            <person name="Kiss B."/>
            <person name="Kocsube S."/>
            <person name="Kotiranta H."/>
            <person name="LaButti K.M."/>
            <person name="Lechner B.E."/>
            <person name="Liimatainen K."/>
            <person name="Lipzen A."/>
            <person name="Lukacs Z."/>
            <person name="Mihaltcheva S."/>
            <person name="Morgado L.N."/>
            <person name="Niskanen T."/>
            <person name="Noordeloos M.E."/>
            <person name="Ohm R.A."/>
            <person name="Ortiz-Santana B."/>
            <person name="Ovrebo C."/>
            <person name="Racz N."/>
            <person name="Riley R."/>
            <person name="Savchenko A."/>
            <person name="Shiryaev A."/>
            <person name="Soop K."/>
            <person name="Spirin V."/>
            <person name="Szebenyi C."/>
            <person name="Tomsovsky M."/>
            <person name="Tulloss R.E."/>
            <person name="Uehling J."/>
            <person name="Grigoriev I.V."/>
            <person name="Vagvolgyi C."/>
            <person name="Papp T."/>
            <person name="Martin F.M."/>
            <person name="Miettinen O."/>
            <person name="Hibbett D.S."/>
            <person name="Nagy L.G."/>
        </authorList>
    </citation>
    <scope>NUCLEOTIDE SEQUENCE [LARGE SCALE GENOMIC DNA]</scope>
    <source>
        <strain evidence="1 2">CBS 962.96</strain>
    </source>
</reference>
<accession>A0A4S8MFG2</accession>
<organism evidence="1 2">
    <name type="scientific">Dendrothele bispora (strain CBS 962.96)</name>
    <dbReference type="NCBI Taxonomy" id="1314807"/>
    <lineage>
        <taxon>Eukaryota</taxon>
        <taxon>Fungi</taxon>
        <taxon>Dikarya</taxon>
        <taxon>Basidiomycota</taxon>
        <taxon>Agaricomycotina</taxon>
        <taxon>Agaricomycetes</taxon>
        <taxon>Agaricomycetidae</taxon>
        <taxon>Agaricales</taxon>
        <taxon>Agaricales incertae sedis</taxon>
        <taxon>Dendrothele</taxon>
    </lineage>
</organism>
<gene>
    <name evidence="1" type="ORF">K435DRAFT_631315</name>
</gene>
<name>A0A4S8MFG2_DENBC</name>
<proteinExistence type="predicted"/>
<evidence type="ECO:0000313" key="2">
    <source>
        <dbReference type="Proteomes" id="UP000297245"/>
    </source>
</evidence>
<feature type="non-terminal residue" evidence="1">
    <location>
        <position position="1"/>
    </location>
</feature>
<dbReference type="OrthoDB" id="2205812at2759"/>
<keyword evidence="2" id="KW-1185">Reference proteome</keyword>
<dbReference type="Proteomes" id="UP000297245">
    <property type="component" value="Unassembled WGS sequence"/>
</dbReference>
<dbReference type="AlphaFoldDB" id="A0A4S8MFG2"/>